<dbReference type="AlphaFoldDB" id="A0A6G5A9W4"/>
<proteinExistence type="predicted"/>
<dbReference type="EMBL" id="GIKN01004544">
    <property type="protein sequence ID" value="NIE46817.1"/>
    <property type="molecule type" value="Transcribed_RNA"/>
</dbReference>
<name>A0A6G5A9W4_RHIMP</name>
<sequence length="96" mass="10487">MVPFRVLLVLCLVSGIIASRDCKSSGNECRFVLFCSRSRRVPISGCGFLKTCCKKKIHSCSAMNGKCTRVFKRCTGHVNTTLPCPRGRSCCIAGSH</sequence>
<accession>A0A6G5A9W4</accession>
<evidence type="ECO:0000313" key="2">
    <source>
        <dbReference type="EMBL" id="NIE46817.1"/>
    </source>
</evidence>
<organism evidence="2">
    <name type="scientific">Rhipicephalus microplus</name>
    <name type="common">Cattle tick</name>
    <name type="synonym">Boophilus microplus</name>
    <dbReference type="NCBI Taxonomy" id="6941"/>
    <lineage>
        <taxon>Eukaryota</taxon>
        <taxon>Metazoa</taxon>
        <taxon>Ecdysozoa</taxon>
        <taxon>Arthropoda</taxon>
        <taxon>Chelicerata</taxon>
        <taxon>Arachnida</taxon>
        <taxon>Acari</taxon>
        <taxon>Parasitiformes</taxon>
        <taxon>Ixodida</taxon>
        <taxon>Ixodoidea</taxon>
        <taxon>Ixodidae</taxon>
        <taxon>Rhipicephalinae</taxon>
        <taxon>Rhipicephalus</taxon>
        <taxon>Boophilus</taxon>
    </lineage>
</organism>
<protein>
    <submittedName>
        <fullName evidence="2">Putative carboxypeptidase inhibitor</fullName>
    </submittedName>
</protein>
<evidence type="ECO:0000256" key="1">
    <source>
        <dbReference type="SAM" id="SignalP"/>
    </source>
</evidence>
<keyword evidence="1" id="KW-0732">Signal</keyword>
<feature type="chain" id="PRO_5026064868" evidence="1">
    <location>
        <begin position="19"/>
        <end position="96"/>
    </location>
</feature>
<feature type="signal peptide" evidence="1">
    <location>
        <begin position="1"/>
        <end position="18"/>
    </location>
</feature>
<reference evidence="2" key="1">
    <citation type="submission" date="2020-03" db="EMBL/GenBank/DDBJ databases">
        <title>A transcriptome and proteome of the tick Rhipicephalus microplus shaped by the genetic composition of its hosts and developmental stage.</title>
        <authorList>
            <person name="Garcia G.R."/>
            <person name="Ribeiro J.M.C."/>
            <person name="Maruyama S.R."/>
            <person name="Gardinasse L.G."/>
            <person name="Nelson K."/>
            <person name="Ferreira B.R."/>
            <person name="Andrade T.G."/>
            <person name="Santos I.K.F.M."/>
        </authorList>
    </citation>
    <scope>NUCLEOTIDE SEQUENCE</scope>
    <source>
        <strain evidence="2">NSGR</strain>
        <tissue evidence="2">Salivary glands</tissue>
    </source>
</reference>